<feature type="domain" description="PLD phosphodiesterase" evidence="5">
    <location>
        <begin position="1"/>
        <end position="19"/>
    </location>
</feature>
<evidence type="ECO:0000256" key="3">
    <source>
        <dbReference type="ARBA" id="ARBA00022801"/>
    </source>
</evidence>
<keyword evidence="2" id="KW-0677">Repeat</keyword>
<sequence length="187" mass="21193">MIVDEEVAFVGGINLAYGRYDNHYGLQANADGRQGMNMYNSCIPPVSRQSSYNPIGVYVIPAGGFRRDNQQDERQKAERRQADSVQHIIDNVLSHQHLQSSATSKDSTYLDPTVQPRMPWQDYQMQIEEPAVYDLVRNFVFRWNSYRHPYPDHSLKTSVPELEVAVLISDTAHCYTDLDGTGVAAPT</sequence>
<comment type="caution">
    <text evidence="6">The sequence shown here is derived from an EMBL/GenBank/DDBJ whole genome shotgun (WGS) entry which is preliminary data.</text>
</comment>
<dbReference type="PANTHER" id="PTHR18896">
    <property type="entry name" value="PHOSPHOLIPASE D"/>
    <property type="match status" value="1"/>
</dbReference>
<dbReference type="PANTHER" id="PTHR18896:SF76">
    <property type="entry name" value="PHOSPHOLIPASE"/>
    <property type="match status" value="1"/>
</dbReference>
<comment type="catalytic activity">
    <reaction evidence="1">
        <text>a 1,2-diacyl-sn-glycero-3-phosphocholine + H2O = a 1,2-diacyl-sn-glycero-3-phosphate + choline + H(+)</text>
        <dbReference type="Rhea" id="RHEA:14445"/>
        <dbReference type="ChEBI" id="CHEBI:15354"/>
        <dbReference type="ChEBI" id="CHEBI:15377"/>
        <dbReference type="ChEBI" id="CHEBI:15378"/>
        <dbReference type="ChEBI" id="CHEBI:57643"/>
        <dbReference type="ChEBI" id="CHEBI:58608"/>
        <dbReference type="EC" id="3.1.4.4"/>
    </reaction>
</comment>
<keyword evidence="4" id="KW-0443">Lipid metabolism</keyword>
<protein>
    <recommendedName>
        <fullName evidence="5">PLD phosphodiesterase domain-containing protein</fullName>
    </recommendedName>
</protein>
<evidence type="ECO:0000313" key="6">
    <source>
        <dbReference type="EMBL" id="VUS94920.1"/>
    </source>
</evidence>
<name>A0A9Q9SBR3_9ENTR</name>
<dbReference type="InterPro" id="IPR015679">
    <property type="entry name" value="PLipase_D_fam"/>
</dbReference>
<dbReference type="SUPFAM" id="SSF56024">
    <property type="entry name" value="Phospholipase D/nuclease"/>
    <property type="match status" value="1"/>
</dbReference>
<reference evidence="6 7" key="1">
    <citation type="submission" date="2019-07" db="EMBL/GenBank/DDBJ databases">
        <authorList>
            <person name="Brisse S."/>
            <person name="Rodrigues C."/>
            <person name="Thorpe H."/>
        </authorList>
    </citation>
    <scope>NUCLEOTIDE SEQUENCE [LARGE SCALE GENOMIC DNA]</scope>
    <source>
        <strain evidence="6">SB6410</strain>
    </source>
</reference>
<dbReference type="Gene3D" id="3.30.870.10">
    <property type="entry name" value="Endonuclease Chain A"/>
    <property type="match status" value="1"/>
</dbReference>
<dbReference type="PROSITE" id="PS50035">
    <property type="entry name" value="PLD"/>
    <property type="match status" value="1"/>
</dbReference>
<dbReference type="EMBL" id="CABGGO010000029">
    <property type="protein sequence ID" value="VUS94920.1"/>
    <property type="molecule type" value="Genomic_DNA"/>
</dbReference>
<evidence type="ECO:0000256" key="1">
    <source>
        <dbReference type="ARBA" id="ARBA00000798"/>
    </source>
</evidence>
<dbReference type="GO" id="GO:0009395">
    <property type="term" value="P:phospholipid catabolic process"/>
    <property type="evidence" value="ECO:0007669"/>
    <property type="project" value="TreeGrafter"/>
</dbReference>
<proteinExistence type="predicted"/>
<dbReference type="RefSeq" id="WP_142445334.1">
    <property type="nucleotide sequence ID" value="NZ_CABGGO010000029.1"/>
</dbReference>
<dbReference type="AlphaFoldDB" id="A0A9Q9SBR3"/>
<dbReference type="GO" id="GO:0004630">
    <property type="term" value="F:phospholipase D activity"/>
    <property type="evidence" value="ECO:0007669"/>
    <property type="project" value="UniProtKB-EC"/>
</dbReference>
<evidence type="ECO:0000256" key="2">
    <source>
        <dbReference type="ARBA" id="ARBA00022737"/>
    </source>
</evidence>
<evidence type="ECO:0000313" key="7">
    <source>
        <dbReference type="Proteomes" id="UP000318567"/>
    </source>
</evidence>
<accession>A0A9Q9SBR3</accession>
<evidence type="ECO:0000259" key="5">
    <source>
        <dbReference type="PROSITE" id="PS50035"/>
    </source>
</evidence>
<organism evidence="6 7">
    <name type="scientific">Klebsiella pasteurii</name>
    <dbReference type="NCBI Taxonomy" id="2587529"/>
    <lineage>
        <taxon>Bacteria</taxon>
        <taxon>Pseudomonadati</taxon>
        <taxon>Pseudomonadota</taxon>
        <taxon>Gammaproteobacteria</taxon>
        <taxon>Enterobacterales</taxon>
        <taxon>Enterobacteriaceae</taxon>
        <taxon>Klebsiella/Raoultella group</taxon>
        <taxon>Klebsiella</taxon>
    </lineage>
</organism>
<keyword evidence="3" id="KW-0378">Hydrolase</keyword>
<evidence type="ECO:0000256" key="4">
    <source>
        <dbReference type="ARBA" id="ARBA00023098"/>
    </source>
</evidence>
<dbReference type="InterPro" id="IPR001736">
    <property type="entry name" value="PLipase_D/transphosphatidylase"/>
</dbReference>
<gene>
    <name evidence="6" type="ORF">SB6410_04265</name>
</gene>
<dbReference type="Proteomes" id="UP000318567">
    <property type="component" value="Unassembled WGS sequence"/>
</dbReference>